<dbReference type="PANTHER" id="PTHR42747">
    <property type="entry name" value="NITRONATE MONOOXYGENASE-RELATED"/>
    <property type="match status" value="1"/>
</dbReference>
<keyword evidence="3" id="KW-0288">FMN</keyword>
<proteinExistence type="inferred from homology"/>
<dbReference type="PANTHER" id="PTHR42747:SF4">
    <property type="entry name" value="BLR1330 PROTEIN"/>
    <property type="match status" value="1"/>
</dbReference>
<accession>A0A7X0MQI7</accession>
<keyword evidence="4 6" id="KW-0560">Oxidoreductase</keyword>
<evidence type="ECO:0000313" key="7">
    <source>
        <dbReference type="Proteomes" id="UP000585437"/>
    </source>
</evidence>
<dbReference type="Gene3D" id="3.20.20.70">
    <property type="entry name" value="Aldolase class I"/>
    <property type="match status" value="1"/>
</dbReference>
<reference evidence="6 7" key="1">
    <citation type="submission" date="2020-08" db="EMBL/GenBank/DDBJ databases">
        <title>The Agave Microbiome: Exploring the role of microbial communities in plant adaptations to desert environments.</title>
        <authorList>
            <person name="Partida-Martinez L.P."/>
        </authorList>
    </citation>
    <scope>NUCLEOTIDE SEQUENCE [LARGE SCALE GENOMIC DNA]</scope>
    <source>
        <strain evidence="6 7">AS3.12</strain>
    </source>
</reference>
<dbReference type="Proteomes" id="UP000585437">
    <property type="component" value="Unassembled WGS sequence"/>
</dbReference>
<evidence type="ECO:0000313" key="6">
    <source>
        <dbReference type="EMBL" id="MBB6507857.1"/>
    </source>
</evidence>
<dbReference type="RefSeq" id="WP_184654129.1">
    <property type="nucleotide sequence ID" value="NZ_JACHBU010000002.1"/>
</dbReference>
<dbReference type="EC" id="1.13.12.16" evidence="6"/>
<dbReference type="InterPro" id="IPR004136">
    <property type="entry name" value="NMO"/>
</dbReference>
<organism evidence="6 7">
    <name type="scientific">Rhizobium soli</name>
    <dbReference type="NCBI Taxonomy" id="424798"/>
    <lineage>
        <taxon>Bacteria</taxon>
        <taxon>Pseudomonadati</taxon>
        <taxon>Pseudomonadota</taxon>
        <taxon>Alphaproteobacteria</taxon>
        <taxon>Hyphomicrobiales</taxon>
        <taxon>Rhizobiaceae</taxon>
        <taxon>Rhizobium/Agrobacterium group</taxon>
        <taxon>Rhizobium</taxon>
    </lineage>
</organism>
<dbReference type="InterPro" id="IPR013785">
    <property type="entry name" value="Aldolase_TIM"/>
</dbReference>
<comment type="similarity">
    <text evidence="1">Belongs to the nitronate monooxygenase family. NMO class I subfamily.</text>
</comment>
<dbReference type="GO" id="GO:0018580">
    <property type="term" value="F:nitronate monooxygenase activity"/>
    <property type="evidence" value="ECO:0007669"/>
    <property type="project" value="UniProtKB-EC"/>
</dbReference>
<dbReference type="Pfam" id="PF03060">
    <property type="entry name" value="NMO"/>
    <property type="match status" value="1"/>
</dbReference>
<evidence type="ECO:0000256" key="4">
    <source>
        <dbReference type="ARBA" id="ARBA00023002"/>
    </source>
</evidence>
<dbReference type="FunFam" id="3.20.20.70:FF:000210">
    <property type="entry name" value="2-nitropropane dioxygenase"/>
    <property type="match status" value="1"/>
</dbReference>
<dbReference type="SUPFAM" id="SSF51412">
    <property type="entry name" value="Inosine monophosphate dehydrogenase (IMPDH)"/>
    <property type="match status" value="1"/>
</dbReference>
<gene>
    <name evidence="6" type="ORF">F4695_001189</name>
</gene>
<keyword evidence="2" id="KW-0285">Flavoprotein</keyword>
<keyword evidence="5 6" id="KW-0503">Monooxygenase</keyword>
<evidence type="ECO:0000256" key="3">
    <source>
        <dbReference type="ARBA" id="ARBA00022643"/>
    </source>
</evidence>
<dbReference type="AlphaFoldDB" id="A0A7X0MQI7"/>
<evidence type="ECO:0000256" key="1">
    <source>
        <dbReference type="ARBA" id="ARBA00009881"/>
    </source>
</evidence>
<comment type="caution">
    <text evidence="6">The sequence shown here is derived from an EMBL/GenBank/DDBJ whole genome shotgun (WGS) entry which is preliminary data.</text>
</comment>
<dbReference type="CDD" id="cd04730">
    <property type="entry name" value="NPD_like"/>
    <property type="match status" value="1"/>
</dbReference>
<dbReference type="EMBL" id="JACHBU010000002">
    <property type="protein sequence ID" value="MBB6507857.1"/>
    <property type="molecule type" value="Genomic_DNA"/>
</dbReference>
<evidence type="ECO:0000256" key="5">
    <source>
        <dbReference type="ARBA" id="ARBA00023033"/>
    </source>
</evidence>
<keyword evidence="7" id="KW-1185">Reference proteome</keyword>
<evidence type="ECO:0000256" key="2">
    <source>
        <dbReference type="ARBA" id="ARBA00022630"/>
    </source>
</evidence>
<sequence length="318" mass="33437">MLPDVLRQGLRIPVVASPLFIISHPALTLAQCKAGVIGAFPALNARPESQLDEWLAMMTEDLATYNAANPDRPAAPFAVNQIVHTSNRRLEHDLTMCVKYKVPIVISSLGAVPEVNAAVHSYGGIVLHDVINNRHAKSAIRKGADGLIAVATGAGGHAGTLSPFALVQEIREWFDGPLLLAGSIATGGGILAAQAMGADMAYIGSPFIATHEARAVDGYKQMIVESSASDIVYSNYFTGIHGNYLKGSVTAMGLDPDALPSADPTKMDFDAAVSGPKAWKDIWGAGQGVGAVKSVTSVADLVGRLEREYADARTRLAL</sequence>
<protein>
    <submittedName>
        <fullName evidence="6">Nitronate monooxygenase</fullName>
        <ecNumber evidence="6">1.13.12.16</ecNumber>
    </submittedName>
</protein>
<name>A0A7X0MQI7_9HYPH</name>